<dbReference type="EMBL" id="JARJCM010000039">
    <property type="protein sequence ID" value="KAJ7037081.1"/>
    <property type="molecule type" value="Genomic_DNA"/>
</dbReference>
<protein>
    <recommendedName>
        <fullName evidence="3">F-box domain-containing protein</fullName>
    </recommendedName>
</protein>
<evidence type="ECO:0008006" key="3">
    <source>
        <dbReference type="Google" id="ProtNLM"/>
    </source>
</evidence>
<organism evidence="1 2">
    <name type="scientific">Mycena alexandri</name>
    <dbReference type="NCBI Taxonomy" id="1745969"/>
    <lineage>
        <taxon>Eukaryota</taxon>
        <taxon>Fungi</taxon>
        <taxon>Dikarya</taxon>
        <taxon>Basidiomycota</taxon>
        <taxon>Agaricomycotina</taxon>
        <taxon>Agaricomycetes</taxon>
        <taxon>Agaricomycetidae</taxon>
        <taxon>Agaricales</taxon>
        <taxon>Marasmiineae</taxon>
        <taxon>Mycenaceae</taxon>
        <taxon>Mycena</taxon>
    </lineage>
</organism>
<proteinExistence type="predicted"/>
<evidence type="ECO:0000313" key="2">
    <source>
        <dbReference type="Proteomes" id="UP001218188"/>
    </source>
</evidence>
<keyword evidence="2" id="KW-1185">Reference proteome</keyword>
<accession>A0AAD6SZV4</accession>
<dbReference type="AlphaFoldDB" id="A0AAD6SZV4"/>
<sequence>MGPHDALLSHMDALELFAFSQTCRALYYLVNTTAFDLPRLLSPFFGHATEVDRFRRMQLQSGTLISGSIVLQFFNRLKWPGSDLDLYVYHPTAALAVHFLVSNGYTYNPRASQSRDVLQQIAVASVLPDVLNDPDLPLGYLRGIADVLDFSKGDKKIQLIIATQTPMKVITGFHSTCVMNVISHEKAYALYPLSTFIAHEALILKSPGSDQEACRQKYIDRGWSMIELPPVRGELAHDVVRWMGDHFTWTIPLPPLLVPVPDLCAINSWCLEHSSESVQMHCMHFWSGKLQYRYIRCVPDIVYTELHKLK</sequence>
<evidence type="ECO:0000313" key="1">
    <source>
        <dbReference type="EMBL" id="KAJ7037081.1"/>
    </source>
</evidence>
<dbReference type="Proteomes" id="UP001218188">
    <property type="component" value="Unassembled WGS sequence"/>
</dbReference>
<name>A0AAD6SZV4_9AGAR</name>
<comment type="caution">
    <text evidence="1">The sequence shown here is derived from an EMBL/GenBank/DDBJ whole genome shotgun (WGS) entry which is preliminary data.</text>
</comment>
<reference evidence="1" key="1">
    <citation type="submission" date="2023-03" db="EMBL/GenBank/DDBJ databases">
        <title>Massive genome expansion in bonnet fungi (Mycena s.s.) driven by repeated elements and novel gene families across ecological guilds.</title>
        <authorList>
            <consortium name="Lawrence Berkeley National Laboratory"/>
            <person name="Harder C.B."/>
            <person name="Miyauchi S."/>
            <person name="Viragh M."/>
            <person name="Kuo A."/>
            <person name="Thoen E."/>
            <person name="Andreopoulos B."/>
            <person name="Lu D."/>
            <person name="Skrede I."/>
            <person name="Drula E."/>
            <person name="Henrissat B."/>
            <person name="Morin E."/>
            <person name="Kohler A."/>
            <person name="Barry K."/>
            <person name="LaButti K."/>
            <person name="Morin E."/>
            <person name="Salamov A."/>
            <person name="Lipzen A."/>
            <person name="Mereny Z."/>
            <person name="Hegedus B."/>
            <person name="Baldrian P."/>
            <person name="Stursova M."/>
            <person name="Weitz H."/>
            <person name="Taylor A."/>
            <person name="Grigoriev I.V."/>
            <person name="Nagy L.G."/>
            <person name="Martin F."/>
            <person name="Kauserud H."/>
        </authorList>
    </citation>
    <scope>NUCLEOTIDE SEQUENCE</scope>
    <source>
        <strain evidence="1">CBHHK200</strain>
    </source>
</reference>
<gene>
    <name evidence="1" type="ORF">C8F04DRAFT_953147</name>
</gene>